<dbReference type="GO" id="GO:0005524">
    <property type="term" value="F:ATP binding"/>
    <property type="evidence" value="ECO:0007669"/>
    <property type="project" value="UniProtKB-KW"/>
</dbReference>
<dbReference type="SMART" id="SM00220">
    <property type="entry name" value="S_TKc"/>
    <property type="match status" value="1"/>
</dbReference>
<proteinExistence type="predicted"/>
<dbReference type="PANTHER" id="PTHR43289">
    <property type="entry name" value="MITOGEN-ACTIVATED PROTEIN KINASE KINASE KINASE 20-RELATED"/>
    <property type="match status" value="1"/>
</dbReference>
<dbReference type="AlphaFoldDB" id="A0A6N9HM59"/>
<evidence type="ECO:0000313" key="6">
    <source>
        <dbReference type="EMBL" id="MYN04674.1"/>
    </source>
</evidence>
<sequence>MAQTDDIITLELGRYRLLEPIAGSAYGLVWRASGPSGSGDVALKLVNAAQMERAAPALRARWVQSAQAEIAFLQSLEPWDECHIVRLLDSGWHQGLPVQALELLGQDLARHSAACGAPPLPRALAWMRQLNQALAKVHQYGWRYLDLKPANVLVDPWLDRVKLADFGTSRRLASLEPHSYCGTAQWQAPEQFFPAAGGGYATGTHSDYFALGALLFYVVTGGQSPAYCAECGDAYRGRLADGAADLLARHGGLPATLQPLDEDRFAAALPVAALDPALALLRALLAPAPADRPRNALHISRLLDAIPYSEGPCLRAA</sequence>
<protein>
    <submittedName>
        <fullName evidence="6">Protein kinase</fullName>
    </submittedName>
</protein>
<dbReference type="InterPro" id="IPR000719">
    <property type="entry name" value="Prot_kinase_dom"/>
</dbReference>
<organism evidence="6 7">
    <name type="scientific">Pseudoduganella guangdongensis</name>
    <dbReference type="NCBI Taxonomy" id="2692179"/>
    <lineage>
        <taxon>Bacteria</taxon>
        <taxon>Pseudomonadati</taxon>
        <taxon>Pseudomonadota</taxon>
        <taxon>Betaproteobacteria</taxon>
        <taxon>Burkholderiales</taxon>
        <taxon>Oxalobacteraceae</taxon>
        <taxon>Telluria group</taxon>
        <taxon>Pseudoduganella</taxon>
    </lineage>
</organism>
<evidence type="ECO:0000313" key="7">
    <source>
        <dbReference type="Proteomes" id="UP000448575"/>
    </source>
</evidence>
<dbReference type="EMBL" id="WWCJ01000019">
    <property type="protein sequence ID" value="MYN04674.1"/>
    <property type="molecule type" value="Genomic_DNA"/>
</dbReference>
<gene>
    <name evidence="6" type="ORF">GTP41_21500</name>
</gene>
<dbReference type="Gene3D" id="1.10.510.10">
    <property type="entry name" value="Transferase(Phosphotransferase) domain 1"/>
    <property type="match status" value="1"/>
</dbReference>
<accession>A0A6N9HM59</accession>
<keyword evidence="1" id="KW-0808">Transferase</keyword>
<evidence type="ECO:0000256" key="2">
    <source>
        <dbReference type="ARBA" id="ARBA00022741"/>
    </source>
</evidence>
<keyword evidence="3 6" id="KW-0418">Kinase</keyword>
<dbReference type="SUPFAM" id="SSF56112">
    <property type="entry name" value="Protein kinase-like (PK-like)"/>
    <property type="match status" value="1"/>
</dbReference>
<dbReference type="PANTHER" id="PTHR43289:SF6">
    <property type="entry name" value="SERINE_THREONINE-PROTEIN KINASE NEKL-3"/>
    <property type="match status" value="1"/>
</dbReference>
<dbReference type="Pfam" id="PF00069">
    <property type="entry name" value="Pkinase"/>
    <property type="match status" value="1"/>
</dbReference>
<comment type="caution">
    <text evidence="6">The sequence shown here is derived from an EMBL/GenBank/DDBJ whole genome shotgun (WGS) entry which is preliminary data.</text>
</comment>
<evidence type="ECO:0000256" key="1">
    <source>
        <dbReference type="ARBA" id="ARBA00022679"/>
    </source>
</evidence>
<dbReference type="RefSeq" id="WP_161027628.1">
    <property type="nucleotide sequence ID" value="NZ_WWCJ01000019.1"/>
</dbReference>
<feature type="domain" description="Protein kinase" evidence="5">
    <location>
        <begin position="15"/>
        <end position="309"/>
    </location>
</feature>
<evidence type="ECO:0000256" key="3">
    <source>
        <dbReference type="ARBA" id="ARBA00022777"/>
    </source>
</evidence>
<evidence type="ECO:0000259" key="5">
    <source>
        <dbReference type="PROSITE" id="PS50011"/>
    </source>
</evidence>
<dbReference type="Proteomes" id="UP000448575">
    <property type="component" value="Unassembled WGS sequence"/>
</dbReference>
<evidence type="ECO:0000256" key="4">
    <source>
        <dbReference type="ARBA" id="ARBA00022840"/>
    </source>
</evidence>
<dbReference type="PROSITE" id="PS50011">
    <property type="entry name" value="PROTEIN_KINASE_DOM"/>
    <property type="match status" value="1"/>
</dbReference>
<dbReference type="InterPro" id="IPR011009">
    <property type="entry name" value="Kinase-like_dom_sf"/>
</dbReference>
<keyword evidence="4" id="KW-0067">ATP-binding</keyword>
<name>A0A6N9HM59_9BURK</name>
<dbReference type="GO" id="GO:0004674">
    <property type="term" value="F:protein serine/threonine kinase activity"/>
    <property type="evidence" value="ECO:0007669"/>
    <property type="project" value="TreeGrafter"/>
</dbReference>
<keyword evidence="7" id="KW-1185">Reference proteome</keyword>
<dbReference type="Gene3D" id="3.30.200.20">
    <property type="entry name" value="Phosphorylase Kinase, domain 1"/>
    <property type="match status" value="1"/>
</dbReference>
<reference evidence="6 7" key="1">
    <citation type="submission" date="2019-12" db="EMBL/GenBank/DDBJ databases">
        <title>Novel species isolated from a subtropical stream in China.</title>
        <authorList>
            <person name="Lu H."/>
        </authorList>
    </citation>
    <scope>NUCLEOTIDE SEQUENCE [LARGE SCALE GENOMIC DNA]</scope>
    <source>
        <strain evidence="6 7">DS3</strain>
    </source>
</reference>
<keyword evidence="2" id="KW-0547">Nucleotide-binding</keyword>